<dbReference type="Pfam" id="PF00078">
    <property type="entry name" value="RVT_1"/>
    <property type="match status" value="1"/>
</dbReference>
<sequence>MKNISTPVWYTKRNYLHFDVQVCAAKASKIATNSSSVEKHAFFPFISYSFQLTKLDRDISTGKLYRKPKPRGVAYSSHIDSHIYAYYANQLSILYEQKIEKLGLNESVLAFRKLNGKSNIHFADDAFNYIRTMEACSVIALDFSKFFDTLDHETLKLEWCKLLGVCRLPKDHFNVFRSLTKFSTVDRDNLFKIFGISQYNPKANGRERICSPLEFRDKVRSDKLITPNPYTGKGIPQGSPISALLSNIYMLSFDKDMQQYVDTIGGKYFRYCDDMLFIVPSEHRNTIESLANSKITALKVQINKEKTEIRNFKIKNEQLCSFDELGKQKPLQYLGFLFDGHSVFLRSTALARYSEKMKGGVKLAKKTMAKENRIRQEKGEPEQDQLYKRKLHSLYSYRGKRNFLSYGYRAAKIMNSKSIKKQLKPLWQRFQDEILK</sequence>
<reference evidence="3" key="1">
    <citation type="submission" date="2019-11" db="EMBL/GenBank/DDBJ databases">
        <title>Comparative genomics of photobacteria reveal adaptation to distinct habitats.</title>
        <authorList>
            <person name="Fuertes-Perez S."/>
            <person name="Hilgarth M."/>
            <person name="Vogel R.F."/>
        </authorList>
    </citation>
    <scope>NUCLEOTIDE SEQUENCE</scope>
    <source>
        <strain evidence="3">TMW2.2145</strain>
    </source>
</reference>
<comment type="caution">
    <text evidence="3">The sequence shown here is derived from an EMBL/GenBank/DDBJ whole genome shotgun (WGS) entry which is preliminary data.</text>
</comment>
<proteinExistence type="inferred from homology"/>
<evidence type="ECO:0000313" key="4">
    <source>
        <dbReference type="Proteomes" id="UP000813876"/>
    </source>
</evidence>
<dbReference type="CDD" id="cd01651">
    <property type="entry name" value="RT_G2_intron"/>
    <property type="match status" value="1"/>
</dbReference>
<dbReference type="PANTHER" id="PTHR34047:SF8">
    <property type="entry name" value="PROTEIN YKFC"/>
    <property type="match status" value="1"/>
</dbReference>
<dbReference type="PROSITE" id="PS50878">
    <property type="entry name" value="RT_POL"/>
    <property type="match status" value="1"/>
</dbReference>
<evidence type="ECO:0000256" key="1">
    <source>
        <dbReference type="ARBA" id="ARBA00034120"/>
    </source>
</evidence>
<dbReference type="Proteomes" id="UP000813876">
    <property type="component" value="Unassembled WGS sequence"/>
</dbReference>
<protein>
    <recommendedName>
        <fullName evidence="2">Reverse transcriptase domain-containing protein</fullName>
    </recommendedName>
</protein>
<accession>A0AAW4ZY65</accession>
<gene>
    <name evidence="3" type="ORF">GLP33_20530</name>
</gene>
<dbReference type="NCBIfam" id="NF041746">
    <property type="entry name" value="Drt2"/>
    <property type="match status" value="1"/>
</dbReference>
<dbReference type="EMBL" id="WMCP01000043">
    <property type="protein sequence ID" value="MCF2304093.1"/>
    <property type="molecule type" value="Genomic_DNA"/>
</dbReference>
<dbReference type="InterPro" id="IPR051083">
    <property type="entry name" value="GrpII_Intron_Splice-Mob/Def"/>
</dbReference>
<evidence type="ECO:0000313" key="3">
    <source>
        <dbReference type="EMBL" id="MCF2304093.1"/>
    </source>
</evidence>
<dbReference type="AlphaFoldDB" id="A0AAW4ZY65"/>
<feature type="domain" description="Reverse transcriptase" evidence="2">
    <location>
        <begin position="1"/>
        <end position="338"/>
    </location>
</feature>
<dbReference type="SUPFAM" id="SSF56672">
    <property type="entry name" value="DNA/RNA polymerases"/>
    <property type="match status" value="1"/>
</dbReference>
<dbReference type="InterPro" id="IPR000477">
    <property type="entry name" value="RT_dom"/>
</dbReference>
<organism evidence="3 4">
    <name type="scientific">Photobacterium phosphoreum</name>
    <dbReference type="NCBI Taxonomy" id="659"/>
    <lineage>
        <taxon>Bacteria</taxon>
        <taxon>Pseudomonadati</taxon>
        <taxon>Pseudomonadota</taxon>
        <taxon>Gammaproteobacteria</taxon>
        <taxon>Vibrionales</taxon>
        <taxon>Vibrionaceae</taxon>
        <taxon>Photobacterium</taxon>
    </lineage>
</organism>
<dbReference type="RefSeq" id="WP_107293314.1">
    <property type="nucleotide sequence ID" value="NZ_PYMT01000008.1"/>
</dbReference>
<comment type="similarity">
    <text evidence="1">Belongs to the bacterial reverse transcriptase family.</text>
</comment>
<dbReference type="PANTHER" id="PTHR34047">
    <property type="entry name" value="NUCLEAR INTRON MATURASE 1, MITOCHONDRIAL-RELATED"/>
    <property type="match status" value="1"/>
</dbReference>
<dbReference type="InterPro" id="IPR043502">
    <property type="entry name" value="DNA/RNA_pol_sf"/>
</dbReference>
<evidence type="ECO:0000259" key="2">
    <source>
        <dbReference type="PROSITE" id="PS50878"/>
    </source>
</evidence>
<name>A0AAW4ZY65_PHOPO</name>